<keyword evidence="5 12" id="KW-0808">Transferase</keyword>
<keyword evidence="8" id="KW-0496">Mitochondrion</keyword>
<dbReference type="CDD" id="cd18105">
    <property type="entry name" value="SpoU-like_MRM1"/>
    <property type="match status" value="1"/>
</dbReference>
<dbReference type="Gene3D" id="3.40.1280.10">
    <property type="match status" value="1"/>
</dbReference>
<evidence type="ECO:0000259" key="11">
    <source>
        <dbReference type="SMART" id="SM00967"/>
    </source>
</evidence>
<dbReference type="Pfam" id="PF08032">
    <property type="entry name" value="SpoU_sub_bind"/>
    <property type="match status" value="1"/>
</dbReference>
<keyword evidence="4 12" id="KW-0489">Methyltransferase</keyword>
<evidence type="ECO:0000256" key="4">
    <source>
        <dbReference type="ARBA" id="ARBA00022603"/>
    </source>
</evidence>
<comment type="similarity">
    <text evidence="2">Belongs to the class IV-like SAM-binding methyltransferase superfamily. RNA methyltransferase TrmH family.</text>
</comment>
<dbReference type="InterPro" id="IPR029026">
    <property type="entry name" value="tRNA_m1G_MTases_N"/>
</dbReference>
<protein>
    <recommendedName>
        <fullName evidence="9">rRNA methyltransferase 1, mitochondrial</fullName>
    </recommendedName>
</protein>
<evidence type="ECO:0000256" key="3">
    <source>
        <dbReference type="ARBA" id="ARBA00022552"/>
    </source>
</evidence>
<organism evidence="12 13">
    <name type="scientific">Cyanidiococcus yangmingshanensis</name>
    <dbReference type="NCBI Taxonomy" id="2690220"/>
    <lineage>
        <taxon>Eukaryota</taxon>
        <taxon>Rhodophyta</taxon>
        <taxon>Bangiophyceae</taxon>
        <taxon>Cyanidiales</taxon>
        <taxon>Cyanidiaceae</taxon>
        <taxon>Cyanidiococcus</taxon>
    </lineage>
</organism>
<dbReference type="SMART" id="SM00967">
    <property type="entry name" value="SpoU_sub_bind"/>
    <property type="match status" value="1"/>
</dbReference>
<dbReference type="Pfam" id="PF00588">
    <property type="entry name" value="SpoU_methylase"/>
    <property type="match status" value="1"/>
</dbReference>
<dbReference type="GO" id="GO:0016435">
    <property type="term" value="F:rRNA (guanine) methyltransferase activity"/>
    <property type="evidence" value="ECO:0007669"/>
    <property type="project" value="TreeGrafter"/>
</dbReference>
<gene>
    <name evidence="12" type="primary">MRM1</name>
    <name evidence="12" type="ORF">F1559_003905</name>
</gene>
<feature type="domain" description="RNA 2-O ribose methyltransferase substrate binding" evidence="11">
    <location>
        <begin position="135"/>
        <end position="227"/>
    </location>
</feature>
<feature type="compositionally biased region" description="Polar residues" evidence="10">
    <location>
        <begin position="78"/>
        <end position="93"/>
    </location>
</feature>
<dbReference type="PANTHER" id="PTHR46103">
    <property type="entry name" value="RRNA METHYLTRANSFERASE 1, MITOCHONDRIAL"/>
    <property type="match status" value="1"/>
</dbReference>
<dbReference type="EMBL" id="VWRR01000014">
    <property type="protein sequence ID" value="KAF6001593.1"/>
    <property type="molecule type" value="Genomic_DNA"/>
</dbReference>
<evidence type="ECO:0000256" key="1">
    <source>
        <dbReference type="ARBA" id="ARBA00004173"/>
    </source>
</evidence>
<keyword evidence="7" id="KW-0809">Transit peptide</keyword>
<evidence type="ECO:0000256" key="2">
    <source>
        <dbReference type="ARBA" id="ARBA00007228"/>
    </source>
</evidence>
<dbReference type="Gene3D" id="3.30.1330.30">
    <property type="match status" value="1"/>
</dbReference>
<accession>A0A7J7IES0</accession>
<name>A0A7J7IES0_9RHOD</name>
<dbReference type="SUPFAM" id="SSF55315">
    <property type="entry name" value="L30e-like"/>
    <property type="match status" value="1"/>
</dbReference>
<evidence type="ECO:0000256" key="9">
    <source>
        <dbReference type="ARBA" id="ARBA00034881"/>
    </source>
</evidence>
<dbReference type="AlphaFoldDB" id="A0A7J7IES0"/>
<evidence type="ECO:0000256" key="7">
    <source>
        <dbReference type="ARBA" id="ARBA00022946"/>
    </source>
</evidence>
<evidence type="ECO:0000256" key="10">
    <source>
        <dbReference type="SAM" id="MobiDB-lite"/>
    </source>
</evidence>
<evidence type="ECO:0000313" key="13">
    <source>
        <dbReference type="Proteomes" id="UP000530660"/>
    </source>
</evidence>
<dbReference type="InterPro" id="IPR047182">
    <property type="entry name" value="MRM1"/>
</dbReference>
<evidence type="ECO:0000256" key="6">
    <source>
        <dbReference type="ARBA" id="ARBA00022691"/>
    </source>
</evidence>
<dbReference type="GO" id="GO:0003723">
    <property type="term" value="F:RNA binding"/>
    <property type="evidence" value="ECO:0007669"/>
    <property type="project" value="InterPro"/>
</dbReference>
<evidence type="ECO:0000256" key="5">
    <source>
        <dbReference type="ARBA" id="ARBA00022679"/>
    </source>
</evidence>
<keyword evidence="6" id="KW-0949">S-adenosyl-L-methionine</keyword>
<evidence type="ECO:0000256" key="8">
    <source>
        <dbReference type="ARBA" id="ARBA00023128"/>
    </source>
</evidence>
<dbReference type="PANTHER" id="PTHR46103:SF1">
    <property type="entry name" value="RRNA METHYLTRANSFERASE 1, MITOCHONDRIAL"/>
    <property type="match status" value="1"/>
</dbReference>
<reference evidence="12 13" key="1">
    <citation type="journal article" date="2020" name="J. Phycol.">
        <title>Comparative genome analysis reveals Cyanidiococcus gen. nov., a new extremophilic red algal genus sister to Cyanidioschyzon (Cyanidioschyzonaceae, Rhodophyta).</title>
        <authorList>
            <person name="Liu S.-L."/>
            <person name="Chiang Y.-R."/>
            <person name="Yoon H.S."/>
            <person name="Fu H.-Y."/>
        </authorList>
    </citation>
    <scope>NUCLEOTIDE SEQUENCE [LARGE SCALE GENOMIC DNA]</scope>
    <source>
        <strain evidence="12 13">THAL066</strain>
    </source>
</reference>
<feature type="region of interest" description="Disordered" evidence="10">
    <location>
        <begin position="70"/>
        <end position="111"/>
    </location>
</feature>
<dbReference type="InterPro" id="IPR001537">
    <property type="entry name" value="SpoU_MeTrfase"/>
</dbReference>
<dbReference type="SUPFAM" id="SSF75217">
    <property type="entry name" value="alpha/beta knot"/>
    <property type="match status" value="1"/>
</dbReference>
<keyword evidence="3" id="KW-0698">rRNA processing</keyword>
<comment type="subcellular location">
    <subcellularLocation>
        <location evidence="1">Mitochondrion</location>
    </subcellularLocation>
</comment>
<feature type="compositionally biased region" description="Basic and acidic residues" evidence="10">
    <location>
        <begin position="94"/>
        <end position="111"/>
    </location>
</feature>
<sequence length="444" mass="49092">MEYRASRRTQRQWTASASPWTNARLAASMAWLWGPSRTSFVGCSSFRRIAAQVNSNRCFKWYASAQGPDATFGRRGRPTSSGFPKKTPTTGSSYDRRGTGNHMREDRLRNQRDKSLDLETVLTPLQEKLRSGHDFLYGLAPVLGALTACRRANFYELFILDRPPSSDDMNRMIPRKAAKKAMEEQIVERARQLGIAIRRVDKGTLNTLCGNRPHQGFVLECATMDFVPMKPVEMFLPTEATLASRQIGMAMEKSMQPCWLALDEVWDPQNLGALLRSAYFFGCDGVMLTKKNSAGLTATVSKASSGAMEFMDVHAVSNMPQYLETAHRLHGWRILGATLPTASMSQGAKEPEAAIGPTKQVYSRRGSACPLIPCADLTLLSPTILVLGNEGHGLRTNVERVCTAFTYIECDHSMRMGSSMAAVDSLNVSVAGAILMHRLMHGRS</sequence>
<dbReference type="GO" id="GO:0005739">
    <property type="term" value="C:mitochondrion"/>
    <property type="evidence" value="ECO:0007669"/>
    <property type="project" value="UniProtKB-SubCell"/>
</dbReference>
<dbReference type="InterPro" id="IPR047261">
    <property type="entry name" value="MRM1_MeTrfase_dom"/>
</dbReference>
<dbReference type="InterPro" id="IPR029028">
    <property type="entry name" value="Alpha/beta_knot_MTases"/>
</dbReference>
<comment type="caution">
    <text evidence="12">The sequence shown here is derived from an EMBL/GenBank/DDBJ whole genome shotgun (WGS) entry which is preliminary data.</text>
</comment>
<evidence type="ECO:0000313" key="12">
    <source>
        <dbReference type="EMBL" id="KAF6001593.1"/>
    </source>
</evidence>
<dbReference type="InterPro" id="IPR013123">
    <property type="entry name" value="SpoU_subst-bd"/>
</dbReference>
<proteinExistence type="inferred from homology"/>
<dbReference type="OrthoDB" id="270651at2759"/>
<keyword evidence="13" id="KW-1185">Reference proteome</keyword>
<dbReference type="Proteomes" id="UP000530660">
    <property type="component" value="Unassembled WGS sequence"/>
</dbReference>
<dbReference type="InterPro" id="IPR029064">
    <property type="entry name" value="Ribosomal_eL30-like_sf"/>
</dbReference>